<feature type="domain" description="Flavodoxin-like" evidence="3">
    <location>
        <begin position="28"/>
        <end position="53"/>
    </location>
</feature>
<keyword evidence="2" id="KW-0288">FMN</keyword>
<reference evidence="4" key="1">
    <citation type="submission" date="2020-02" db="EMBL/GenBank/DDBJ databases">
        <authorList>
            <person name="Meier V. D."/>
        </authorList>
    </citation>
    <scope>NUCLEOTIDE SEQUENCE</scope>
    <source>
        <strain evidence="4">AVDCRST_MAG31</strain>
    </source>
</reference>
<accession>A0A6J4TRS3</accession>
<evidence type="ECO:0000256" key="2">
    <source>
        <dbReference type="ARBA" id="ARBA00022643"/>
    </source>
</evidence>
<evidence type="ECO:0000256" key="1">
    <source>
        <dbReference type="ARBA" id="ARBA00022630"/>
    </source>
</evidence>
<dbReference type="GO" id="GO:0010181">
    <property type="term" value="F:FMN binding"/>
    <property type="evidence" value="ECO:0007669"/>
    <property type="project" value="InterPro"/>
</dbReference>
<protein>
    <recommendedName>
        <fullName evidence="3">Flavodoxin-like domain-containing protein</fullName>
    </recommendedName>
</protein>
<dbReference type="EMBL" id="CADCWA010000175">
    <property type="protein sequence ID" value="CAA9529851.1"/>
    <property type="molecule type" value="Genomic_DNA"/>
</dbReference>
<keyword evidence="1" id="KW-0285">Flavoprotein</keyword>
<organism evidence="4">
    <name type="scientific">uncultured Sphingomonas sp</name>
    <dbReference type="NCBI Taxonomy" id="158754"/>
    <lineage>
        <taxon>Bacteria</taxon>
        <taxon>Pseudomonadati</taxon>
        <taxon>Pseudomonadota</taxon>
        <taxon>Alphaproteobacteria</taxon>
        <taxon>Sphingomonadales</taxon>
        <taxon>Sphingomonadaceae</taxon>
        <taxon>Sphingomonas</taxon>
        <taxon>environmental samples</taxon>
    </lineage>
</organism>
<gene>
    <name evidence="4" type="ORF">AVDCRST_MAG31-2275</name>
</gene>
<proteinExistence type="predicted"/>
<name>A0A6J4TRS3_9SPHN</name>
<dbReference type="InterPro" id="IPR008254">
    <property type="entry name" value="Flavodoxin/NO_synth"/>
</dbReference>
<dbReference type="PROSITE" id="PS50902">
    <property type="entry name" value="FLAVODOXIN_LIKE"/>
    <property type="match status" value="1"/>
</dbReference>
<dbReference type="AlphaFoldDB" id="A0A6J4TRS3"/>
<evidence type="ECO:0000259" key="3">
    <source>
        <dbReference type="PROSITE" id="PS50902"/>
    </source>
</evidence>
<sequence>MMAHINCRLFPARVGMCAQTVPSVGCALGIIRSSETGHNRELAAGIAEDVRRG</sequence>
<evidence type="ECO:0000313" key="4">
    <source>
        <dbReference type="EMBL" id="CAA9529851.1"/>
    </source>
</evidence>